<protein>
    <recommendedName>
        <fullName evidence="3">Swt1-like HEPN domain-containing protein</fullName>
    </recommendedName>
</protein>
<dbReference type="EMBL" id="JBHSRJ010000005">
    <property type="protein sequence ID" value="MFC6044757.1"/>
    <property type="molecule type" value="Genomic_DNA"/>
</dbReference>
<dbReference type="Proteomes" id="UP001596135">
    <property type="component" value="Unassembled WGS sequence"/>
</dbReference>
<evidence type="ECO:0000313" key="2">
    <source>
        <dbReference type="Proteomes" id="UP001596135"/>
    </source>
</evidence>
<keyword evidence="2" id="KW-1185">Reference proteome</keyword>
<sequence>MDSEWSDEILVSGANLNAYRLVYEAETWLRRIALTGLLLAHGPAWAAEIDSSLRGRLEAQSKVNATRWVLGIDAEEELLWSTTLGQLAKVLTSSTIADQISSLTGTTGAVLANRIESIGAVRNALAHNRAISSDTLDVLRGDLVVVRSAVGRFKSQTLYAQSDILSNTVPADLASFVHEFDTATRRLSAQQLFVSANEEFVMLVRLPVQPFDRWPRIAKVRELVGTTSHLLLCVLINKHGDELQFVLPRSLPNAEKLEVLERFVAVVSSFEAWTSRAPESQHPADASWPRAWYYENRRDPDR</sequence>
<evidence type="ECO:0008006" key="3">
    <source>
        <dbReference type="Google" id="ProtNLM"/>
    </source>
</evidence>
<gene>
    <name evidence="1" type="ORF">ACFPYL_16830</name>
</gene>
<comment type="caution">
    <text evidence="1">The sequence shown here is derived from an EMBL/GenBank/DDBJ whole genome shotgun (WGS) entry which is preliminary data.</text>
</comment>
<organism evidence="1 2">
    <name type="scientific">Nocardioides hankookensis</name>
    <dbReference type="NCBI Taxonomy" id="443157"/>
    <lineage>
        <taxon>Bacteria</taxon>
        <taxon>Bacillati</taxon>
        <taxon>Actinomycetota</taxon>
        <taxon>Actinomycetes</taxon>
        <taxon>Propionibacteriales</taxon>
        <taxon>Nocardioidaceae</taxon>
        <taxon>Nocardioides</taxon>
    </lineage>
</organism>
<proteinExistence type="predicted"/>
<dbReference type="RefSeq" id="WP_379156685.1">
    <property type="nucleotide sequence ID" value="NZ_JBHSRJ010000005.1"/>
</dbReference>
<name>A0ABW1LNB4_9ACTN</name>
<accession>A0ABW1LNB4</accession>
<reference evidence="2" key="1">
    <citation type="journal article" date="2019" name="Int. J. Syst. Evol. Microbiol.">
        <title>The Global Catalogue of Microorganisms (GCM) 10K type strain sequencing project: providing services to taxonomists for standard genome sequencing and annotation.</title>
        <authorList>
            <consortium name="The Broad Institute Genomics Platform"/>
            <consortium name="The Broad Institute Genome Sequencing Center for Infectious Disease"/>
            <person name="Wu L."/>
            <person name="Ma J."/>
        </authorList>
    </citation>
    <scope>NUCLEOTIDE SEQUENCE [LARGE SCALE GENOMIC DNA]</scope>
    <source>
        <strain evidence="2">CCUG 54522</strain>
    </source>
</reference>
<evidence type="ECO:0000313" key="1">
    <source>
        <dbReference type="EMBL" id="MFC6044757.1"/>
    </source>
</evidence>